<organism evidence="1 2">
    <name type="scientific">Chitinophaga caeni</name>
    <dbReference type="NCBI Taxonomy" id="2029983"/>
    <lineage>
        <taxon>Bacteria</taxon>
        <taxon>Pseudomonadati</taxon>
        <taxon>Bacteroidota</taxon>
        <taxon>Chitinophagia</taxon>
        <taxon>Chitinophagales</taxon>
        <taxon>Chitinophagaceae</taxon>
        <taxon>Chitinophaga</taxon>
    </lineage>
</organism>
<evidence type="ECO:0000313" key="2">
    <source>
        <dbReference type="Proteomes" id="UP000220133"/>
    </source>
</evidence>
<name>A0A291QVR3_9BACT</name>
<dbReference type="AlphaFoldDB" id="A0A291QVR3"/>
<dbReference type="Proteomes" id="UP000220133">
    <property type="component" value="Chromosome"/>
</dbReference>
<dbReference type="KEGG" id="cbae:COR50_13060"/>
<dbReference type="OrthoDB" id="9796999at2"/>
<protein>
    <submittedName>
        <fullName evidence="1">Bacteriocin-protection protein</fullName>
    </submittedName>
</protein>
<sequence>MDKPTFFKNAAAFKNWLKKNHDKETAFLVGFYKAGTGKPSMTWAESVEEALCYGWIDGMRKSIDEESYFIRFSPRKMNSTWSAKNIQTVAKLILEKRMQAPGLHLFENRAPGNTNKYSFENKGTALDANLQRILRNNKNAFKFFEQQAPNYKKVMNHWIMSAKQETTRLRRLEKLISACVEGKRLH</sequence>
<accession>A0A291QVR3</accession>
<evidence type="ECO:0000313" key="1">
    <source>
        <dbReference type="EMBL" id="ATL48020.1"/>
    </source>
</evidence>
<keyword evidence="2" id="KW-1185">Reference proteome</keyword>
<reference evidence="1 2" key="1">
    <citation type="submission" date="2017-10" db="EMBL/GenBank/DDBJ databases">
        <title>Paenichitinophaga pekingensis gen. nov., sp. nov., isolated from activated sludge.</title>
        <authorList>
            <person name="Jin D."/>
            <person name="Kong X."/>
            <person name="Deng Y."/>
            <person name="Bai Z."/>
        </authorList>
    </citation>
    <scope>NUCLEOTIDE SEQUENCE [LARGE SCALE GENOMIC DNA]</scope>
    <source>
        <strain evidence="1 2">13</strain>
    </source>
</reference>
<dbReference type="RefSeq" id="WP_098194397.1">
    <property type="nucleotide sequence ID" value="NZ_CP023777.1"/>
</dbReference>
<dbReference type="EMBL" id="CP023777">
    <property type="protein sequence ID" value="ATL48020.1"/>
    <property type="molecule type" value="Genomic_DNA"/>
</dbReference>
<gene>
    <name evidence="1" type="ORF">COR50_13060</name>
</gene>
<proteinExistence type="predicted"/>
<dbReference type="Pfam" id="PF13376">
    <property type="entry name" value="OmdA"/>
    <property type="match status" value="1"/>
</dbReference>